<proteinExistence type="predicted"/>
<name>A0A0P6IH48_9CRUS</name>
<dbReference type="EMBL" id="GDIQ01022051">
    <property type="protein sequence ID" value="JAN72686.1"/>
    <property type="molecule type" value="Transcribed_RNA"/>
</dbReference>
<dbReference type="PANTHER" id="PTHR31569">
    <property type="entry name" value="SWIM-TYPE DOMAIN-CONTAINING PROTEIN"/>
    <property type="match status" value="1"/>
</dbReference>
<protein>
    <submittedName>
        <fullName evidence="1">Uncharacterized protein</fullName>
    </submittedName>
</protein>
<evidence type="ECO:0000313" key="1">
    <source>
        <dbReference type="EMBL" id="JAN72686.1"/>
    </source>
</evidence>
<dbReference type="InterPro" id="IPR048324">
    <property type="entry name" value="ZSWIM1-3_RNaseH-like"/>
</dbReference>
<organism evidence="1">
    <name type="scientific">Daphnia magna</name>
    <dbReference type="NCBI Taxonomy" id="35525"/>
    <lineage>
        <taxon>Eukaryota</taxon>
        <taxon>Metazoa</taxon>
        <taxon>Ecdysozoa</taxon>
        <taxon>Arthropoda</taxon>
        <taxon>Crustacea</taxon>
        <taxon>Branchiopoda</taxon>
        <taxon>Diplostraca</taxon>
        <taxon>Cladocera</taxon>
        <taxon>Anomopoda</taxon>
        <taxon>Daphniidae</taxon>
        <taxon>Daphnia</taxon>
    </lineage>
</organism>
<reference evidence="1" key="1">
    <citation type="submission" date="2015-10" db="EMBL/GenBank/DDBJ databases">
        <title>EvidentialGene: Evidence-directed Construction of Complete mRNA Transcriptomes without Genomes.</title>
        <authorList>
            <person name="Gilbert D.G."/>
        </authorList>
    </citation>
    <scope>NUCLEOTIDE SEQUENCE</scope>
</reference>
<dbReference type="AlphaFoldDB" id="A0A0P6IH48"/>
<dbReference type="InterPro" id="IPR052579">
    <property type="entry name" value="Zinc_finger_SWIM"/>
</dbReference>
<dbReference type="Pfam" id="PF21056">
    <property type="entry name" value="ZSWIM1-3_RNaseH-like"/>
    <property type="match status" value="1"/>
</dbReference>
<accession>A0A0P6IH48</accession>
<dbReference type="PANTHER" id="PTHR31569:SF4">
    <property type="entry name" value="SWIM-TYPE DOMAIN-CONTAINING PROTEIN"/>
    <property type="match status" value="1"/>
</dbReference>
<sequence>MNSGLTRYEWKNTVDILNVVRDTPGSVVKVVHDENNEVAQILIQTKEQRDLFKKFGDLVEIDGTYRVTKTDMPVYTILVEDNFGIGQPIGYMFLREETTISIKTSLQLFAEVLVR</sequence>